<evidence type="ECO:0000313" key="2">
    <source>
        <dbReference type="EMBL" id="GGI76077.1"/>
    </source>
</evidence>
<dbReference type="AlphaFoldDB" id="A0A830E111"/>
<proteinExistence type="predicted"/>
<name>A0A830E111_9CREN</name>
<dbReference type="EMBL" id="BMNM01000003">
    <property type="protein sequence ID" value="GGI76077.1"/>
    <property type="molecule type" value="Genomic_DNA"/>
</dbReference>
<dbReference type="EMBL" id="AP026830">
    <property type="protein sequence ID" value="BDR92511.1"/>
    <property type="molecule type" value="Genomic_DNA"/>
</dbReference>
<accession>A0A830E111</accession>
<dbReference type="Proteomes" id="UP001060771">
    <property type="component" value="Chromosome"/>
</dbReference>
<protein>
    <submittedName>
        <fullName evidence="2">Uncharacterized protein</fullName>
    </submittedName>
</protein>
<reference evidence="1" key="4">
    <citation type="journal article" date="2023" name="Microbiol. Resour. Announc.">
        <title>Complete Genome Sequence of Vulcanisaeta souniana Strain IC-059, a Hyperthermophilic Archaeon Isolated from Hot Spring Water in Japan.</title>
        <authorList>
            <person name="Kato S."/>
            <person name="Itoh T."/>
            <person name="Wu L."/>
            <person name="Ma J."/>
            <person name="Ohkuma M."/>
        </authorList>
    </citation>
    <scope>NUCLEOTIDE SEQUENCE</scope>
    <source>
        <strain evidence="1">JCM 11219</strain>
    </source>
</reference>
<dbReference type="RefSeq" id="WP_188603044.1">
    <property type="nucleotide sequence ID" value="NZ_AP026830.1"/>
</dbReference>
<sequence>MNSFTDESLALWIVPDYQGGTSLPVCMGIMVITKTNNYVIYTCRDQEIIASRMLWIVNVVPILGTEAQKPPGL</sequence>
<dbReference type="Proteomes" id="UP000657075">
    <property type="component" value="Unassembled WGS sequence"/>
</dbReference>
<evidence type="ECO:0000313" key="3">
    <source>
        <dbReference type="Proteomes" id="UP000657075"/>
    </source>
</evidence>
<evidence type="ECO:0000313" key="4">
    <source>
        <dbReference type="Proteomes" id="UP001060771"/>
    </source>
</evidence>
<reference evidence="2" key="1">
    <citation type="journal article" date="2014" name="Int. J. Syst. Evol. Microbiol.">
        <title>Complete genome sequence of Corynebacterium casei LMG S-19264T (=DSM 44701T), isolated from a smear-ripened cheese.</title>
        <authorList>
            <consortium name="US DOE Joint Genome Institute (JGI-PGF)"/>
            <person name="Walter F."/>
            <person name="Albersmeier A."/>
            <person name="Kalinowski J."/>
            <person name="Ruckert C."/>
        </authorList>
    </citation>
    <scope>NUCLEOTIDE SEQUENCE</scope>
    <source>
        <strain evidence="2">JCM 11219</strain>
    </source>
</reference>
<evidence type="ECO:0000313" key="1">
    <source>
        <dbReference type="EMBL" id="BDR92511.1"/>
    </source>
</evidence>
<keyword evidence="4" id="KW-1185">Reference proteome</keyword>
<reference evidence="2" key="2">
    <citation type="submission" date="2020-09" db="EMBL/GenBank/DDBJ databases">
        <authorList>
            <person name="Sun Q."/>
            <person name="Ohkuma M."/>
        </authorList>
    </citation>
    <scope>NUCLEOTIDE SEQUENCE</scope>
    <source>
        <strain evidence="2">JCM 11219</strain>
    </source>
</reference>
<gene>
    <name evidence="2" type="ORF">GCM10007112_11130</name>
    <name evidence="1" type="ORF">Vsou_16040</name>
</gene>
<reference evidence="4" key="3">
    <citation type="submission" date="2022-09" db="EMBL/GenBank/DDBJ databases">
        <title>Complete genome sequence of Vulcanisaeta souniana.</title>
        <authorList>
            <person name="Kato S."/>
            <person name="Itoh T."/>
            <person name="Ohkuma M."/>
        </authorList>
    </citation>
    <scope>NUCLEOTIDE SEQUENCE [LARGE SCALE GENOMIC DNA]</scope>
    <source>
        <strain evidence="4">JCM 11219</strain>
    </source>
</reference>
<dbReference type="GeneID" id="76207152"/>
<organism evidence="2 3">
    <name type="scientific">Vulcanisaeta souniana JCM 11219</name>
    <dbReference type="NCBI Taxonomy" id="1293586"/>
    <lineage>
        <taxon>Archaea</taxon>
        <taxon>Thermoproteota</taxon>
        <taxon>Thermoprotei</taxon>
        <taxon>Thermoproteales</taxon>
        <taxon>Thermoproteaceae</taxon>
        <taxon>Vulcanisaeta</taxon>
    </lineage>
</organism>